<evidence type="ECO:0000313" key="3">
    <source>
        <dbReference type="Proteomes" id="UP000245956"/>
    </source>
</evidence>
<comment type="caution">
    <text evidence="2">The sequence shown here is derived from an EMBL/GenBank/DDBJ whole genome shotgun (WGS) entry which is preliminary data.</text>
</comment>
<evidence type="ECO:0000256" key="1">
    <source>
        <dbReference type="SAM" id="SignalP"/>
    </source>
</evidence>
<evidence type="ECO:0000313" key="2">
    <source>
        <dbReference type="EMBL" id="PWI66573.1"/>
    </source>
</evidence>
<feature type="signal peptide" evidence="1">
    <location>
        <begin position="1"/>
        <end position="17"/>
    </location>
</feature>
<protein>
    <submittedName>
        <fullName evidence="2">Uncharacterized protein</fullName>
    </submittedName>
</protein>
<accession>A0A2U3DWE5</accession>
<dbReference type="EMBL" id="LCWV01000024">
    <property type="protein sequence ID" value="PWI66573.1"/>
    <property type="molecule type" value="Genomic_DNA"/>
</dbReference>
<reference evidence="2 3" key="1">
    <citation type="journal article" date="2016" name="Front. Microbiol.">
        <title>Genome and transcriptome sequences reveal the specific parasitism of the nematophagous Purpureocillium lilacinum 36-1.</title>
        <authorList>
            <person name="Xie J."/>
            <person name="Li S."/>
            <person name="Mo C."/>
            <person name="Xiao X."/>
            <person name="Peng D."/>
            <person name="Wang G."/>
            <person name="Xiao Y."/>
        </authorList>
    </citation>
    <scope>NUCLEOTIDE SEQUENCE [LARGE SCALE GENOMIC DNA]</scope>
    <source>
        <strain evidence="2 3">36-1</strain>
    </source>
</reference>
<name>A0A2U3DWE5_PURLI</name>
<keyword evidence="1" id="KW-0732">Signal</keyword>
<proteinExistence type="predicted"/>
<dbReference type="Proteomes" id="UP000245956">
    <property type="component" value="Unassembled WGS sequence"/>
</dbReference>
<gene>
    <name evidence="2" type="ORF">PCL_04986</name>
</gene>
<feature type="chain" id="PRO_5015557971" evidence="1">
    <location>
        <begin position="18"/>
        <end position="312"/>
    </location>
</feature>
<organism evidence="2 3">
    <name type="scientific">Purpureocillium lilacinum</name>
    <name type="common">Paecilomyces lilacinus</name>
    <dbReference type="NCBI Taxonomy" id="33203"/>
    <lineage>
        <taxon>Eukaryota</taxon>
        <taxon>Fungi</taxon>
        <taxon>Dikarya</taxon>
        <taxon>Ascomycota</taxon>
        <taxon>Pezizomycotina</taxon>
        <taxon>Sordariomycetes</taxon>
        <taxon>Hypocreomycetidae</taxon>
        <taxon>Hypocreales</taxon>
        <taxon>Ophiocordycipitaceae</taxon>
        <taxon>Purpureocillium</taxon>
    </lineage>
</organism>
<dbReference type="AlphaFoldDB" id="A0A2U3DWE5"/>
<sequence length="312" mass="34235">MKASFVILALIQGLALATPARPKYDESLKKLLDDSATQPFNSKMLDAEQRAASGSPAELQEMKRAHQRQVLPGECFDATKQIQPYCDSIYHTCGRIHLSGPDFVGTWKSDAQLKRFEHCVNVRLKHGLESQGAGLATGTATSHEYIITFCTNRACTILEVHALYRHVVVQRAANAHMFAVALAAVGESASPGVYRACPALHDSYARTLPTRRLDRTALAIACRRSHHGAIKSLGIVRVHAQRSSSIPPSILDCAGIDEHHLNHMNLTTTTLALCDCGVVLCYIMARRNRVVDALVVSYLLHNLVPACTTRNY</sequence>